<comment type="caution">
    <text evidence="2">The sequence shown here is derived from an EMBL/GenBank/DDBJ whole genome shotgun (WGS) entry which is preliminary data.</text>
</comment>
<keyword evidence="3" id="KW-1185">Reference proteome</keyword>
<dbReference type="EMBL" id="QJKJ01014378">
    <property type="protein sequence ID" value="RDX64448.1"/>
    <property type="molecule type" value="Genomic_DNA"/>
</dbReference>
<organism evidence="2 3">
    <name type="scientific">Mucuna pruriens</name>
    <name type="common">Velvet bean</name>
    <name type="synonym">Dolichos pruriens</name>
    <dbReference type="NCBI Taxonomy" id="157652"/>
    <lineage>
        <taxon>Eukaryota</taxon>
        <taxon>Viridiplantae</taxon>
        <taxon>Streptophyta</taxon>
        <taxon>Embryophyta</taxon>
        <taxon>Tracheophyta</taxon>
        <taxon>Spermatophyta</taxon>
        <taxon>Magnoliopsida</taxon>
        <taxon>eudicotyledons</taxon>
        <taxon>Gunneridae</taxon>
        <taxon>Pentapetalae</taxon>
        <taxon>rosids</taxon>
        <taxon>fabids</taxon>
        <taxon>Fabales</taxon>
        <taxon>Fabaceae</taxon>
        <taxon>Papilionoideae</taxon>
        <taxon>50 kb inversion clade</taxon>
        <taxon>NPAAA clade</taxon>
        <taxon>indigoferoid/millettioid clade</taxon>
        <taxon>Phaseoleae</taxon>
        <taxon>Mucuna</taxon>
    </lineage>
</organism>
<dbReference type="OrthoDB" id="10635930at2759"/>
<dbReference type="AlphaFoldDB" id="A0A371EEH9"/>
<evidence type="ECO:0000256" key="1">
    <source>
        <dbReference type="SAM" id="MobiDB-lite"/>
    </source>
</evidence>
<proteinExistence type="predicted"/>
<reference evidence="2" key="1">
    <citation type="submission" date="2018-05" db="EMBL/GenBank/DDBJ databases">
        <title>Draft genome of Mucuna pruriens seed.</title>
        <authorList>
            <person name="Nnadi N.E."/>
            <person name="Vos R."/>
            <person name="Hasami M.H."/>
            <person name="Devisetty U.K."/>
            <person name="Aguiy J.C."/>
        </authorList>
    </citation>
    <scope>NUCLEOTIDE SEQUENCE [LARGE SCALE GENOMIC DNA]</scope>
    <source>
        <strain evidence="2">JCA_2017</strain>
    </source>
</reference>
<sequence>MSSPGNSYEERSSRTSSSTSWRSSSSSTWSCLLRNTTMFGTPTCFAKRMCSFVCGMGPSAPDTTNMAPSICAAPCRFSVSYSTVAVLMVMPRARSSGAASISSYFFGALLPRAARAIVSAAVRVVLPWSTWPMVPMFTWGFLRSNLPRAAWTVKGRRGVVVVGGVRRRTVEGWRKEEERGVSLWVLVGDRKGVELRDDEEEEEDDVWRNSMSLEEAVAEEIAMVGELGERGRRQQRRRGLC</sequence>
<feature type="region of interest" description="Disordered" evidence="1">
    <location>
        <begin position="1"/>
        <end position="25"/>
    </location>
</feature>
<feature type="compositionally biased region" description="Low complexity" evidence="1">
    <location>
        <begin position="14"/>
        <end position="25"/>
    </location>
</feature>
<feature type="non-terminal residue" evidence="2">
    <location>
        <position position="1"/>
    </location>
</feature>
<gene>
    <name evidence="2" type="ORF">CR513_56998</name>
</gene>
<accession>A0A371EEH9</accession>
<evidence type="ECO:0000313" key="2">
    <source>
        <dbReference type="EMBL" id="RDX64448.1"/>
    </source>
</evidence>
<dbReference type="Proteomes" id="UP000257109">
    <property type="component" value="Unassembled WGS sequence"/>
</dbReference>
<evidence type="ECO:0000313" key="3">
    <source>
        <dbReference type="Proteomes" id="UP000257109"/>
    </source>
</evidence>
<name>A0A371EEH9_MUCPR</name>
<protein>
    <submittedName>
        <fullName evidence="2">Uncharacterized protein</fullName>
    </submittedName>
</protein>